<reference evidence="1 2" key="1">
    <citation type="submission" date="2016-04" db="EMBL/GenBank/DDBJ databases">
        <title>Complete Genome Sequence of Chryseobacterium sp. IHBB 10212.</title>
        <authorList>
            <person name="Pal M."/>
            <person name="Swarnkar M.K."/>
            <person name="Kaushal K."/>
            <person name="Chhibber S."/>
            <person name="Singh A.K."/>
            <person name="Gulati A."/>
        </authorList>
    </citation>
    <scope>NUCLEOTIDE SEQUENCE [LARGE SCALE GENOMIC DNA]</scope>
    <source>
        <strain evidence="1 2">IHBB 10212</strain>
    </source>
</reference>
<organism evidence="1 2">
    <name type="scientific">Chryseobacterium glaciei</name>
    <dbReference type="NCBI Taxonomy" id="1685010"/>
    <lineage>
        <taxon>Bacteria</taxon>
        <taxon>Pseudomonadati</taxon>
        <taxon>Bacteroidota</taxon>
        <taxon>Flavobacteriia</taxon>
        <taxon>Flavobacteriales</taxon>
        <taxon>Weeksellaceae</taxon>
        <taxon>Chryseobacterium group</taxon>
        <taxon>Chryseobacterium</taxon>
    </lineage>
</organism>
<keyword evidence="2" id="KW-1185">Reference proteome</keyword>
<dbReference type="RefSeq" id="WP_066758885.1">
    <property type="nucleotide sequence ID" value="NZ_CP015199.1"/>
</dbReference>
<accession>A0A172Y0J9</accession>
<dbReference type="KEGG" id="chh:A0O34_20615"/>
<gene>
    <name evidence="1" type="ORF">A0O34_20615</name>
</gene>
<dbReference type="InterPro" id="IPR048119">
    <property type="entry name" value="KwaB"/>
</dbReference>
<evidence type="ECO:0000313" key="2">
    <source>
        <dbReference type="Proteomes" id="UP000077824"/>
    </source>
</evidence>
<proteinExistence type="predicted"/>
<sequence length="320" mass="36755">MELNQLKERLKLINNTSVPVGICIHIIKKQEDNSEVILNADISQNLADELKEIFVNEINEKIINNSNINLRNISATHETVDTLFLYDLDEFPEKLSVINEFNPFTDYPDFSFSNDDIQSIKAIIITIGSEDNYFSIYKHVYPVTIVRQDKMLGLIPRGNRFEKLSSSILQINTSIDFLFADNTLIVNNLKTFASAYGYNEIVKNQARIKLELISSLDLIDNIEELHLFMDNIKYAKRVLRIQAESPVLQLEKSTIVSFISNHPRLSRRIRLNSTSDKIVLDTDVSKVIVIGIFNDDYLKSNLTDLDYESENKLTLADEEE</sequence>
<dbReference type="InterPro" id="IPR032359">
    <property type="entry name" value="KwaB-like"/>
</dbReference>
<name>A0A172Y0J9_9FLAO</name>
<dbReference type="NCBIfam" id="NF041623">
    <property type="entry name" value="KwaB"/>
    <property type="match status" value="1"/>
</dbReference>
<dbReference type="OrthoDB" id="2680217at2"/>
<dbReference type="Pfam" id="PF16162">
    <property type="entry name" value="KwaB"/>
    <property type="match status" value="1"/>
</dbReference>
<evidence type="ECO:0008006" key="3">
    <source>
        <dbReference type="Google" id="ProtNLM"/>
    </source>
</evidence>
<dbReference type="STRING" id="1685010.A0O34_20615"/>
<dbReference type="Proteomes" id="UP000077824">
    <property type="component" value="Chromosome"/>
</dbReference>
<dbReference type="EMBL" id="CP015199">
    <property type="protein sequence ID" value="ANF52769.1"/>
    <property type="molecule type" value="Genomic_DNA"/>
</dbReference>
<protein>
    <recommendedName>
        <fullName evidence="3">DUF4868 domain-containing protein</fullName>
    </recommendedName>
</protein>
<dbReference type="AlphaFoldDB" id="A0A172Y0J9"/>
<evidence type="ECO:0000313" key="1">
    <source>
        <dbReference type="EMBL" id="ANF52769.1"/>
    </source>
</evidence>